<dbReference type="RefSeq" id="WP_116420322.1">
    <property type="nucleotide sequence ID" value="NZ_NMUE01000002.1"/>
</dbReference>
<dbReference type="AlphaFoldDB" id="A0A371R364"/>
<sequence length="169" mass="18724">MAQRRYRVKKAGYRKYVFLVAAVVIAILSVVVAISALELISIKGGVTNYTATKALFYYSPPCSCCDTYLPKLKSLLDIEIKAVSPDEFLTLKRDMGIPESLQSCHTIVINGKYIEGHVPILAVAVFVNGGFGENVKGLALPHRETDPNTWEGPGYYVVYKNGTIWRVYS</sequence>
<accession>A0A371R364</accession>
<name>A0A371R364_9CREN</name>
<comment type="caution">
    <text evidence="1">The sequence shown here is derived from an EMBL/GenBank/DDBJ whole genome shotgun (WGS) entry which is preliminary data.</text>
</comment>
<evidence type="ECO:0000313" key="4">
    <source>
        <dbReference type="Proteomes" id="UP000257123"/>
    </source>
</evidence>
<dbReference type="Proteomes" id="UP000256877">
    <property type="component" value="Unassembled WGS sequence"/>
</dbReference>
<dbReference type="EMBL" id="NMUF01000007">
    <property type="protein sequence ID" value="RFA99300.1"/>
    <property type="molecule type" value="Genomic_DNA"/>
</dbReference>
<gene>
    <name evidence="1" type="ORF">CGL51_00810</name>
    <name evidence="2" type="ORF">CGL52_03735</name>
</gene>
<dbReference type="Pfam" id="PF04214">
    <property type="entry name" value="DUF411"/>
    <property type="match status" value="1"/>
</dbReference>
<dbReference type="Proteomes" id="UP000257123">
    <property type="component" value="Unassembled WGS sequence"/>
</dbReference>
<evidence type="ECO:0000313" key="3">
    <source>
        <dbReference type="Proteomes" id="UP000256877"/>
    </source>
</evidence>
<dbReference type="EMBL" id="NMUE01000002">
    <property type="protein sequence ID" value="RFA98258.1"/>
    <property type="molecule type" value="Genomic_DNA"/>
</dbReference>
<dbReference type="OrthoDB" id="262137at2157"/>
<protein>
    <submittedName>
        <fullName evidence="1">Metal-binding protein</fullName>
    </submittedName>
</protein>
<proteinExistence type="predicted"/>
<organism evidence="1 4">
    <name type="scientific">Pyrobaculum aerophilum</name>
    <dbReference type="NCBI Taxonomy" id="13773"/>
    <lineage>
        <taxon>Archaea</taxon>
        <taxon>Thermoproteota</taxon>
        <taxon>Thermoprotei</taxon>
        <taxon>Thermoproteales</taxon>
        <taxon>Thermoproteaceae</taxon>
        <taxon>Pyrobaculum</taxon>
    </lineage>
</organism>
<reference evidence="3 4" key="1">
    <citation type="submission" date="2017-07" db="EMBL/GenBank/DDBJ databases">
        <title>Draft genome sequence of aerobic hyperthermophilic archaea, Pyrobaculum aerophilum YKB31 and YKB32.</title>
        <authorList>
            <person name="Mochizuki T."/>
            <person name="Berliner A.J."/>
            <person name="Yoshida-Takashima Y."/>
            <person name="Takaki Y."/>
            <person name="Nunoura T."/>
            <person name="Takai K."/>
        </authorList>
    </citation>
    <scope>NUCLEOTIDE SEQUENCE [LARGE SCALE GENOMIC DNA]</scope>
    <source>
        <strain evidence="1 4">YKB31</strain>
        <strain evidence="2 3">YKB32</strain>
    </source>
</reference>
<evidence type="ECO:0000313" key="2">
    <source>
        <dbReference type="EMBL" id="RFA99300.1"/>
    </source>
</evidence>
<dbReference type="InterPro" id="IPR007332">
    <property type="entry name" value="DUF411"/>
</dbReference>
<evidence type="ECO:0000313" key="1">
    <source>
        <dbReference type="EMBL" id="RFA98258.1"/>
    </source>
</evidence>